<dbReference type="AlphaFoldDB" id="A0A843XF98"/>
<sequence length="87" mass="9803">VEIDAMRVMKRPIQARLFPTMESGAGRECGGTGFFLPLYRFQSDSRRSQGRKCDGDGQKQKLYAVVAKKGMPLQPHTEVGLPPEWTY</sequence>
<evidence type="ECO:0000313" key="2">
    <source>
        <dbReference type="Proteomes" id="UP000652761"/>
    </source>
</evidence>
<dbReference type="EMBL" id="NMUH01007858">
    <property type="protein sequence ID" value="MQM17943.1"/>
    <property type="molecule type" value="Genomic_DNA"/>
</dbReference>
<keyword evidence="2" id="KW-1185">Reference proteome</keyword>
<evidence type="ECO:0000313" key="1">
    <source>
        <dbReference type="EMBL" id="MQM17943.1"/>
    </source>
</evidence>
<comment type="caution">
    <text evidence="1">The sequence shown here is derived from an EMBL/GenBank/DDBJ whole genome shotgun (WGS) entry which is preliminary data.</text>
</comment>
<accession>A0A843XF98</accession>
<protein>
    <submittedName>
        <fullName evidence="1">Uncharacterized protein</fullName>
    </submittedName>
</protein>
<reference evidence="1" key="1">
    <citation type="submission" date="2017-07" db="EMBL/GenBank/DDBJ databases">
        <title>Taro Niue Genome Assembly and Annotation.</title>
        <authorList>
            <person name="Atibalentja N."/>
            <person name="Keating K."/>
            <person name="Fields C.J."/>
        </authorList>
    </citation>
    <scope>NUCLEOTIDE SEQUENCE</scope>
    <source>
        <strain evidence="1">Niue_2</strain>
        <tissue evidence="1">Leaf</tissue>
    </source>
</reference>
<feature type="non-terminal residue" evidence="1">
    <location>
        <position position="1"/>
    </location>
</feature>
<gene>
    <name evidence="1" type="ORF">Taro_050924</name>
</gene>
<dbReference type="Proteomes" id="UP000652761">
    <property type="component" value="Unassembled WGS sequence"/>
</dbReference>
<name>A0A843XF98_COLES</name>
<proteinExistence type="predicted"/>
<organism evidence="1 2">
    <name type="scientific">Colocasia esculenta</name>
    <name type="common">Wild taro</name>
    <name type="synonym">Arum esculentum</name>
    <dbReference type="NCBI Taxonomy" id="4460"/>
    <lineage>
        <taxon>Eukaryota</taxon>
        <taxon>Viridiplantae</taxon>
        <taxon>Streptophyta</taxon>
        <taxon>Embryophyta</taxon>
        <taxon>Tracheophyta</taxon>
        <taxon>Spermatophyta</taxon>
        <taxon>Magnoliopsida</taxon>
        <taxon>Liliopsida</taxon>
        <taxon>Araceae</taxon>
        <taxon>Aroideae</taxon>
        <taxon>Colocasieae</taxon>
        <taxon>Colocasia</taxon>
    </lineage>
</organism>